<accession>A0ABR0G9I4</accession>
<evidence type="ECO:0000256" key="1">
    <source>
        <dbReference type="SAM" id="MobiDB-lite"/>
    </source>
</evidence>
<feature type="compositionally biased region" description="Basic and acidic residues" evidence="1">
    <location>
        <begin position="47"/>
        <end position="60"/>
    </location>
</feature>
<evidence type="ECO:0000313" key="3">
    <source>
        <dbReference type="Proteomes" id="UP001323405"/>
    </source>
</evidence>
<comment type="caution">
    <text evidence="2">The sequence shown here is derived from an EMBL/GenBank/DDBJ whole genome shotgun (WGS) entry which is preliminary data.</text>
</comment>
<dbReference type="GeneID" id="87912690"/>
<sequence>MRSPSPQRVGFGLGVCHLFAQMGCLVKTISRVDMEPAGQSYDMVSGESRRSLEADADKSGAVKGGRCPRNQLVSGG</sequence>
<dbReference type="EMBL" id="JAFFHA010000008">
    <property type="protein sequence ID" value="KAK4652424.1"/>
    <property type="molecule type" value="Genomic_DNA"/>
</dbReference>
<feature type="region of interest" description="Disordered" evidence="1">
    <location>
        <begin position="41"/>
        <end position="76"/>
    </location>
</feature>
<proteinExistence type="predicted"/>
<organism evidence="2 3">
    <name type="scientific">Podospora pseudocomata</name>
    <dbReference type="NCBI Taxonomy" id="2093779"/>
    <lineage>
        <taxon>Eukaryota</taxon>
        <taxon>Fungi</taxon>
        <taxon>Dikarya</taxon>
        <taxon>Ascomycota</taxon>
        <taxon>Pezizomycotina</taxon>
        <taxon>Sordariomycetes</taxon>
        <taxon>Sordariomycetidae</taxon>
        <taxon>Sordariales</taxon>
        <taxon>Podosporaceae</taxon>
        <taxon>Podospora</taxon>
    </lineage>
</organism>
<dbReference type="Proteomes" id="UP001323405">
    <property type="component" value="Unassembled WGS sequence"/>
</dbReference>
<keyword evidence="3" id="KW-1185">Reference proteome</keyword>
<evidence type="ECO:0000313" key="2">
    <source>
        <dbReference type="EMBL" id="KAK4652424.1"/>
    </source>
</evidence>
<dbReference type="RefSeq" id="XP_062741399.1">
    <property type="nucleotide sequence ID" value="XM_062892783.1"/>
</dbReference>
<name>A0ABR0G9I4_9PEZI</name>
<gene>
    <name evidence="2" type="ORF">QC762_611020</name>
</gene>
<reference evidence="2 3" key="1">
    <citation type="journal article" date="2023" name="bioRxiv">
        <title>High-quality genome assemblies of four members of thePodospora anserinaspecies complex.</title>
        <authorList>
            <person name="Ament-Velasquez S.L."/>
            <person name="Vogan A.A."/>
            <person name="Wallerman O."/>
            <person name="Hartmann F."/>
            <person name="Gautier V."/>
            <person name="Silar P."/>
            <person name="Giraud T."/>
            <person name="Johannesson H."/>
        </authorList>
    </citation>
    <scope>NUCLEOTIDE SEQUENCE [LARGE SCALE GENOMIC DNA]</scope>
    <source>
        <strain evidence="2 3">CBS 415.72m</strain>
    </source>
</reference>
<protein>
    <submittedName>
        <fullName evidence="2">Uncharacterized protein</fullName>
    </submittedName>
</protein>